<gene>
    <name evidence="1" type="ORF">NVS89_04465</name>
</gene>
<dbReference type="AlphaFoldDB" id="A0A9X2PE77"/>
<dbReference type="SUPFAM" id="SSF143011">
    <property type="entry name" value="RelE-like"/>
    <property type="match status" value="1"/>
</dbReference>
<accession>A0A9X2PE77</accession>
<comment type="caution">
    <text evidence="1">The sequence shown here is derived from an EMBL/GenBank/DDBJ whole genome shotgun (WGS) entry which is preliminary data.</text>
</comment>
<dbReference type="EMBL" id="JANTHZ010000001">
    <property type="protein sequence ID" value="MCS0494340.1"/>
    <property type="molecule type" value="Genomic_DNA"/>
</dbReference>
<evidence type="ECO:0000313" key="2">
    <source>
        <dbReference type="Proteomes" id="UP001151088"/>
    </source>
</evidence>
<name>A0A9X2PE77_9HYPH</name>
<protein>
    <recommendedName>
        <fullName evidence="3">System killer suppression protein</fullName>
    </recommendedName>
</protein>
<proteinExistence type="predicted"/>
<dbReference type="Gene3D" id="3.30.2310.20">
    <property type="entry name" value="RelE-like"/>
    <property type="match status" value="1"/>
</dbReference>
<keyword evidence="2" id="KW-1185">Reference proteome</keyword>
<dbReference type="Proteomes" id="UP001151088">
    <property type="component" value="Unassembled WGS sequence"/>
</dbReference>
<evidence type="ECO:0008006" key="3">
    <source>
        <dbReference type="Google" id="ProtNLM"/>
    </source>
</evidence>
<sequence length="77" mass="8571">MLAEALHLGDVPTGTPVHCHPLKHGSRKGQYAVTLKANWRLVFRPDHDPLPTLASGELDLSKVTVIHLIEVVDYHEE</sequence>
<dbReference type="RefSeq" id="WP_258731284.1">
    <property type="nucleotide sequence ID" value="NZ_JANTHZ010000001.1"/>
</dbReference>
<evidence type="ECO:0000313" key="1">
    <source>
        <dbReference type="EMBL" id="MCS0494340.1"/>
    </source>
</evidence>
<organism evidence="1 2">
    <name type="scientific">Ancylobacter mangrovi</name>
    <dbReference type="NCBI Taxonomy" id="2972472"/>
    <lineage>
        <taxon>Bacteria</taxon>
        <taxon>Pseudomonadati</taxon>
        <taxon>Pseudomonadota</taxon>
        <taxon>Alphaproteobacteria</taxon>
        <taxon>Hyphomicrobiales</taxon>
        <taxon>Xanthobacteraceae</taxon>
        <taxon>Ancylobacter</taxon>
    </lineage>
</organism>
<reference evidence="1" key="1">
    <citation type="submission" date="2022-08" db="EMBL/GenBank/DDBJ databases">
        <authorList>
            <person name="Li F."/>
        </authorList>
    </citation>
    <scope>NUCLEOTIDE SEQUENCE</scope>
    <source>
        <strain evidence="1">MQZ15Z-1</strain>
    </source>
</reference>
<dbReference type="InterPro" id="IPR035093">
    <property type="entry name" value="RelE/ParE_toxin_dom_sf"/>
</dbReference>